<protein>
    <recommendedName>
        <fullName evidence="3">CoA transferase</fullName>
    </recommendedName>
</protein>
<dbReference type="AlphaFoldDB" id="A0A382AI79"/>
<dbReference type="InterPro" id="IPR003673">
    <property type="entry name" value="CoA-Trfase_fam_III"/>
</dbReference>
<dbReference type="InterPro" id="IPR023606">
    <property type="entry name" value="CoA-Trfase_III_dom_1_sf"/>
</dbReference>
<dbReference type="PANTHER" id="PTHR48207:SF3">
    <property type="entry name" value="SUCCINATE--HYDROXYMETHYLGLUTARATE COA-TRANSFERASE"/>
    <property type="match status" value="1"/>
</dbReference>
<dbReference type="InterPro" id="IPR050483">
    <property type="entry name" value="CoA-transferase_III_domain"/>
</dbReference>
<gene>
    <name evidence="2" type="ORF">METZ01_LOCUS153547</name>
</gene>
<evidence type="ECO:0008006" key="3">
    <source>
        <dbReference type="Google" id="ProtNLM"/>
    </source>
</evidence>
<dbReference type="EMBL" id="UINC01025325">
    <property type="protein sequence ID" value="SVB00693.1"/>
    <property type="molecule type" value="Genomic_DNA"/>
</dbReference>
<keyword evidence="1" id="KW-0808">Transferase</keyword>
<evidence type="ECO:0000256" key="1">
    <source>
        <dbReference type="ARBA" id="ARBA00022679"/>
    </source>
</evidence>
<feature type="non-terminal residue" evidence="2">
    <location>
        <position position="265"/>
    </location>
</feature>
<name>A0A382AI79_9ZZZZ</name>
<dbReference type="Pfam" id="PF02515">
    <property type="entry name" value="CoA_transf_3"/>
    <property type="match status" value="1"/>
</dbReference>
<proteinExistence type="predicted"/>
<sequence length="265" mass="27898">MDPILGLVGEDSLIGGSASDPKFQLGTVGSMQTKLLEGIKVLDLSEGIAGPFCAKLLADLGADTVKVERPDQGDMSRSLGPFPDDQPDIEKSASFFYFNTGKRSIVLDLDSDSGKATLIQLIRQYDVIIASDTDEGLRERGLGFEEIREWNPTAILTTVTGFGSFGPLSAYESSHLITCAVGGWAQLCGVPEREPLQSGGAITQTLTGAYAAAATLLATFGRSQHAGGEHIDVSAQEAAICGAQIPSLIYEYSGIVAERYSSVGS</sequence>
<dbReference type="Gene3D" id="3.40.50.10540">
    <property type="entry name" value="Crotonobetainyl-coa:carnitine coa-transferase, domain 1"/>
    <property type="match status" value="1"/>
</dbReference>
<organism evidence="2">
    <name type="scientific">marine metagenome</name>
    <dbReference type="NCBI Taxonomy" id="408172"/>
    <lineage>
        <taxon>unclassified sequences</taxon>
        <taxon>metagenomes</taxon>
        <taxon>ecological metagenomes</taxon>
    </lineage>
</organism>
<evidence type="ECO:0000313" key="2">
    <source>
        <dbReference type="EMBL" id="SVB00693.1"/>
    </source>
</evidence>
<dbReference type="PANTHER" id="PTHR48207">
    <property type="entry name" value="SUCCINATE--HYDROXYMETHYLGLUTARATE COA-TRANSFERASE"/>
    <property type="match status" value="1"/>
</dbReference>
<dbReference type="SUPFAM" id="SSF89796">
    <property type="entry name" value="CoA-transferase family III (CaiB/BaiF)"/>
    <property type="match status" value="1"/>
</dbReference>
<reference evidence="2" key="1">
    <citation type="submission" date="2018-05" db="EMBL/GenBank/DDBJ databases">
        <authorList>
            <person name="Lanie J.A."/>
            <person name="Ng W.-L."/>
            <person name="Kazmierczak K.M."/>
            <person name="Andrzejewski T.M."/>
            <person name="Davidsen T.M."/>
            <person name="Wayne K.J."/>
            <person name="Tettelin H."/>
            <person name="Glass J.I."/>
            <person name="Rusch D."/>
            <person name="Podicherti R."/>
            <person name="Tsui H.-C.T."/>
            <person name="Winkler M.E."/>
        </authorList>
    </citation>
    <scope>NUCLEOTIDE SEQUENCE</scope>
</reference>
<dbReference type="GO" id="GO:0008410">
    <property type="term" value="F:CoA-transferase activity"/>
    <property type="evidence" value="ECO:0007669"/>
    <property type="project" value="TreeGrafter"/>
</dbReference>
<accession>A0A382AI79</accession>